<name>A0A6C0LL65_9ZZZZ</name>
<dbReference type="EMBL" id="MN740525">
    <property type="protein sequence ID" value="QHU31293.1"/>
    <property type="molecule type" value="Genomic_DNA"/>
</dbReference>
<sequence>MWNIRLLYDEHPSSYYDYMGYQIYEKHVDILHSSLVYRSCEDYKELNRILEEHIVKYINEMPHNTVELYVYTYGIDNAIALLNRFNTNKKYLNTSSKSLLFAIFYKRFSIFYMKDKKHHEAVGTVGTDEDDGADGAVEASVSTAKRYYQSILIIQRFWRRMLRNKKYMVDNEITYLIGKINKEIVGESVRKVLIYMVNKFRRRLSRTLRL</sequence>
<proteinExistence type="predicted"/>
<evidence type="ECO:0000313" key="1">
    <source>
        <dbReference type="EMBL" id="QHU31293.1"/>
    </source>
</evidence>
<accession>A0A6C0LL65</accession>
<organism evidence="1">
    <name type="scientific">viral metagenome</name>
    <dbReference type="NCBI Taxonomy" id="1070528"/>
    <lineage>
        <taxon>unclassified sequences</taxon>
        <taxon>metagenomes</taxon>
        <taxon>organismal metagenomes</taxon>
    </lineage>
</organism>
<protein>
    <submittedName>
        <fullName evidence="1">Uncharacterized protein</fullName>
    </submittedName>
</protein>
<reference evidence="1" key="1">
    <citation type="journal article" date="2020" name="Nature">
        <title>Giant virus diversity and host interactions through global metagenomics.</title>
        <authorList>
            <person name="Schulz F."/>
            <person name="Roux S."/>
            <person name="Paez-Espino D."/>
            <person name="Jungbluth S."/>
            <person name="Walsh D.A."/>
            <person name="Denef V.J."/>
            <person name="McMahon K.D."/>
            <person name="Konstantinidis K.T."/>
            <person name="Eloe-Fadrosh E.A."/>
            <person name="Kyrpides N.C."/>
            <person name="Woyke T."/>
        </authorList>
    </citation>
    <scope>NUCLEOTIDE SEQUENCE</scope>
    <source>
        <strain evidence="1">GVMAG-M-3300027963-21</strain>
    </source>
</reference>
<dbReference type="AlphaFoldDB" id="A0A6C0LL65"/>